<dbReference type="EMBL" id="MWZD01000017">
    <property type="protein sequence ID" value="PRI10786.1"/>
    <property type="molecule type" value="Genomic_DNA"/>
</dbReference>
<evidence type="ECO:0000313" key="3">
    <source>
        <dbReference type="EMBL" id="PRI10786.1"/>
    </source>
</evidence>
<evidence type="ECO:0000256" key="1">
    <source>
        <dbReference type="SAM" id="MobiDB-lite"/>
    </source>
</evidence>
<evidence type="ECO:0008006" key="5">
    <source>
        <dbReference type="Google" id="ProtNLM"/>
    </source>
</evidence>
<dbReference type="Proteomes" id="UP000238650">
    <property type="component" value="Unassembled WGS sequence"/>
</dbReference>
<comment type="caution">
    <text evidence="3">The sequence shown here is derived from an EMBL/GenBank/DDBJ whole genome shotgun (WGS) entry which is preliminary data.</text>
</comment>
<feature type="transmembrane region" description="Helical" evidence="2">
    <location>
        <begin position="6"/>
        <end position="28"/>
    </location>
</feature>
<evidence type="ECO:0000313" key="4">
    <source>
        <dbReference type="Proteomes" id="UP000238650"/>
    </source>
</evidence>
<dbReference type="AlphaFoldDB" id="A0A2S9QMG0"/>
<accession>A0A2S9QMG0</accession>
<sequence>MTPIAIVFLCLSIVIVWGGLVASAVFLARRPEVDEYPPGGEEADPAEGPHFPMRDT</sequence>
<evidence type="ECO:0000256" key="2">
    <source>
        <dbReference type="SAM" id="Phobius"/>
    </source>
</evidence>
<dbReference type="Pfam" id="PF16951">
    <property type="entry name" value="MaAIMP_sms"/>
    <property type="match status" value="1"/>
</dbReference>
<dbReference type="RefSeq" id="WP_105805249.1">
    <property type="nucleotide sequence ID" value="NZ_MWZD01000017.1"/>
</dbReference>
<keyword evidence="4" id="KW-1185">Reference proteome</keyword>
<keyword evidence="2" id="KW-0812">Transmembrane</keyword>
<protein>
    <recommendedName>
        <fullName evidence="5">Methionine/alanine importer small subunit</fullName>
    </recommendedName>
</protein>
<organism evidence="3 4">
    <name type="scientific">Leucobacter massiliensis</name>
    <dbReference type="NCBI Taxonomy" id="1686285"/>
    <lineage>
        <taxon>Bacteria</taxon>
        <taxon>Bacillati</taxon>
        <taxon>Actinomycetota</taxon>
        <taxon>Actinomycetes</taxon>
        <taxon>Micrococcales</taxon>
        <taxon>Microbacteriaceae</taxon>
        <taxon>Leucobacter</taxon>
    </lineage>
</organism>
<dbReference type="OrthoDB" id="6712920at2"/>
<feature type="region of interest" description="Disordered" evidence="1">
    <location>
        <begin position="33"/>
        <end position="56"/>
    </location>
</feature>
<dbReference type="NCBIfam" id="NF033493">
    <property type="entry name" value="MetS_like_NSS"/>
    <property type="match status" value="1"/>
</dbReference>
<dbReference type="InterPro" id="IPR031596">
    <property type="entry name" value="MaAIMP_sms"/>
</dbReference>
<keyword evidence="2" id="KW-0472">Membrane</keyword>
<proteinExistence type="predicted"/>
<reference evidence="3 4" key="1">
    <citation type="journal article" date="2017" name="New Microbes New Infect">
        <title>Genome sequence of 'Leucobacter massiliensis' sp. nov. isolated from human pharynx after travel to the 2014 Hajj.</title>
        <authorList>
            <person name="Leangapichart T."/>
            <person name="Gautret P."/>
            <person name="Nguyen T.T."/>
            <person name="Armstrong N."/>
            <person name="Rolain J.M."/>
        </authorList>
    </citation>
    <scope>NUCLEOTIDE SEQUENCE [LARGE SCALE GENOMIC DNA]</scope>
    <source>
        <strain evidence="3 4">122RC15</strain>
    </source>
</reference>
<keyword evidence="2" id="KW-1133">Transmembrane helix</keyword>
<name>A0A2S9QMG0_9MICO</name>
<gene>
    <name evidence="3" type="ORF">B4915_07755</name>
</gene>